<dbReference type="Proteomes" id="UP000310353">
    <property type="component" value="Unassembled WGS sequence"/>
</dbReference>
<comment type="caution">
    <text evidence="1">The sequence shown here is derived from an EMBL/GenBank/DDBJ whole genome shotgun (WGS) entry which is preliminary data.</text>
</comment>
<dbReference type="OrthoDB" id="5328932at2"/>
<dbReference type="InterPro" id="IPR015943">
    <property type="entry name" value="WD40/YVTN_repeat-like_dom_sf"/>
</dbReference>
<protein>
    <recommendedName>
        <fullName evidence="3">Lipoprotein</fullName>
    </recommendedName>
</protein>
<name>A0A4U7BKW9_9BACT</name>
<dbReference type="PROSITE" id="PS51257">
    <property type="entry name" value="PROKAR_LIPOPROTEIN"/>
    <property type="match status" value="1"/>
</dbReference>
<sequence>MKHFFIILFCLFFLYACGTKRQYFEPVHIDGELSYNDSLKANIVDWNLFSAKLDNNGIILKNDIVINDFKLDKNYILLAYQDGEFIEADNNGNLKIYDHNHNETYSYKFDAAVVGIALNGDDLALVLADNSIVFANRSLGIKFTQTLTPAPVQDSRVANPVFLDNIIIYPTLDGKIIVLSKNTLKVVKDIVVSAENFFNNIINLSIKNDKIIAATAKRVMVISPTRTIYLNADIKDIALNNNAIFIFEKDGNIIKTDYNLRKLEERKFDFAIFTKATIYNDYLYAFEKTGYLIKCDLNLEDVKVFKLSDAVEELSFIGNGRFYFGNKILDLL</sequence>
<keyword evidence="2" id="KW-1185">Reference proteome</keyword>
<dbReference type="AlphaFoldDB" id="A0A4U7BKW9"/>
<evidence type="ECO:0000313" key="2">
    <source>
        <dbReference type="Proteomes" id="UP000310353"/>
    </source>
</evidence>
<reference evidence="1 2" key="1">
    <citation type="submission" date="2018-05" db="EMBL/GenBank/DDBJ databases">
        <title>Novel Campyloabacter and Helicobacter Species and Strains.</title>
        <authorList>
            <person name="Mannion A.J."/>
            <person name="Shen Z."/>
            <person name="Fox J.G."/>
        </authorList>
    </citation>
    <scope>NUCLEOTIDE SEQUENCE [LARGE SCALE GENOMIC DNA]</scope>
    <source>
        <strain evidence="2">MIT17-670</strain>
    </source>
</reference>
<proteinExistence type="predicted"/>
<organism evidence="1 2">
    <name type="scientific">Campylobacter aviculae</name>
    <dbReference type="NCBI Taxonomy" id="2510190"/>
    <lineage>
        <taxon>Bacteria</taxon>
        <taxon>Pseudomonadati</taxon>
        <taxon>Campylobacterota</taxon>
        <taxon>Epsilonproteobacteria</taxon>
        <taxon>Campylobacterales</taxon>
        <taxon>Campylobacteraceae</taxon>
        <taxon>Campylobacter</taxon>
    </lineage>
</organism>
<accession>A0A4U7BKW9</accession>
<dbReference type="EMBL" id="NXMA01000004">
    <property type="protein sequence ID" value="TKX32643.1"/>
    <property type="molecule type" value="Genomic_DNA"/>
</dbReference>
<gene>
    <name evidence="1" type="ORF">CQA76_03195</name>
</gene>
<dbReference type="SUPFAM" id="SSF50978">
    <property type="entry name" value="WD40 repeat-like"/>
    <property type="match status" value="1"/>
</dbReference>
<dbReference type="Gene3D" id="2.130.10.10">
    <property type="entry name" value="YVTN repeat-like/Quinoprotein amine dehydrogenase"/>
    <property type="match status" value="1"/>
</dbReference>
<dbReference type="RefSeq" id="WP_137622008.1">
    <property type="nucleotide sequence ID" value="NZ_NXMA01000004.1"/>
</dbReference>
<evidence type="ECO:0000313" key="1">
    <source>
        <dbReference type="EMBL" id="TKX32643.1"/>
    </source>
</evidence>
<dbReference type="InterPro" id="IPR036322">
    <property type="entry name" value="WD40_repeat_dom_sf"/>
</dbReference>
<evidence type="ECO:0008006" key="3">
    <source>
        <dbReference type="Google" id="ProtNLM"/>
    </source>
</evidence>